<keyword evidence="2" id="KW-0472">Membrane</keyword>
<feature type="transmembrane region" description="Helical" evidence="2">
    <location>
        <begin position="232"/>
        <end position="251"/>
    </location>
</feature>
<dbReference type="EMBL" id="VSTH01000194">
    <property type="protein sequence ID" value="TYO61217.1"/>
    <property type="molecule type" value="Genomic_DNA"/>
</dbReference>
<dbReference type="InterPro" id="IPR050879">
    <property type="entry name" value="Acyltransferase_3"/>
</dbReference>
<gene>
    <name evidence="4" type="ORF">FXV83_39255</name>
</gene>
<name>A0A5S4YCJ5_9BRAD</name>
<proteinExistence type="predicted"/>
<accession>A0A5S4YCJ5</accession>
<feature type="transmembrane region" description="Helical" evidence="2">
    <location>
        <begin position="33"/>
        <end position="52"/>
    </location>
</feature>
<keyword evidence="4" id="KW-0012">Acyltransferase</keyword>
<evidence type="ECO:0000259" key="3">
    <source>
        <dbReference type="Pfam" id="PF01757"/>
    </source>
</evidence>
<feature type="domain" description="Acyltransferase 3" evidence="3">
    <location>
        <begin position="34"/>
        <end position="334"/>
    </location>
</feature>
<keyword evidence="2" id="KW-1133">Transmembrane helix</keyword>
<dbReference type="GO" id="GO:0016747">
    <property type="term" value="F:acyltransferase activity, transferring groups other than amino-acyl groups"/>
    <property type="evidence" value="ECO:0007669"/>
    <property type="project" value="InterPro"/>
</dbReference>
<dbReference type="InterPro" id="IPR002656">
    <property type="entry name" value="Acyl_transf_3_dom"/>
</dbReference>
<keyword evidence="5" id="KW-1185">Reference proteome</keyword>
<feature type="region of interest" description="Disordered" evidence="1">
    <location>
        <begin position="382"/>
        <end position="411"/>
    </location>
</feature>
<reference evidence="4 5" key="1">
    <citation type="submission" date="2019-08" db="EMBL/GenBank/DDBJ databases">
        <title>Bradyrhizobium hipponensis sp. nov., a rhizobium isolated from a Lupinus angustifolius root nodule in Tunisia.</title>
        <authorList>
            <person name="Off K."/>
            <person name="Rejili M."/>
            <person name="Mars M."/>
            <person name="Brachmann A."/>
            <person name="Marin M."/>
        </authorList>
    </citation>
    <scope>NUCLEOTIDE SEQUENCE [LARGE SCALE GENOMIC DNA]</scope>
    <source>
        <strain evidence="5">aSej3</strain>
    </source>
</reference>
<feature type="transmembrane region" description="Helical" evidence="2">
    <location>
        <begin position="201"/>
        <end position="220"/>
    </location>
</feature>
<feature type="transmembrane region" description="Helical" evidence="2">
    <location>
        <begin position="318"/>
        <end position="337"/>
    </location>
</feature>
<comment type="caution">
    <text evidence="4">The sequence shown here is derived from an EMBL/GenBank/DDBJ whole genome shotgun (WGS) entry which is preliminary data.</text>
</comment>
<dbReference type="AlphaFoldDB" id="A0A5S4YCJ5"/>
<feature type="transmembrane region" description="Helical" evidence="2">
    <location>
        <begin position="58"/>
        <end position="82"/>
    </location>
</feature>
<dbReference type="GO" id="GO:0016020">
    <property type="term" value="C:membrane"/>
    <property type="evidence" value="ECO:0007669"/>
    <property type="project" value="TreeGrafter"/>
</dbReference>
<organism evidence="4 5">
    <name type="scientific">Bradyrhizobium hipponense</name>
    <dbReference type="NCBI Taxonomy" id="2605638"/>
    <lineage>
        <taxon>Bacteria</taxon>
        <taxon>Pseudomonadati</taxon>
        <taxon>Pseudomonadota</taxon>
        <taxon>Alphaproteobacteria</taxon>
        <taxon>Hyphomicrobiales</taxon>
        <taxon>Nitrobacteraceae</taxon>
        <taxon>Bradyrhizobium</taxon>
    </lineage>
</organism>
<keyword evidence="4" id="KW-0808">Transferase</keyword>
<evidence type="ECO:0000256" key="1">
    <source>
        <dbReference type="SAM" id="MobiDB-lite"/>
    </source>
</evidence>
<dbReference type="GO" id="GO:0000271">
    <property type="term" value="P:polysaccharide biosynthetic process"/>
    <property type="evidence" value="ECO:0007669"/>
    <property type="project" value="TreeGrafter"/>
</dbReference>
<dbReference type="Pfam" id="PF01757">
    <property type="entry name" value="Acyl_transf_3"/>
    <property type="match status" value="1"/>
</dbReference>
<feature type="transmembrane region" description="Helical" evidence="2">
    <location>
        <begin position="151"/>
        <end position="171"/>
    </location>
</feature>
<evidence type="ECO:0000313" key="4">
    <source>
        <dbReference type="EMBL" id="TYO61217.1"/>
    </source>
</evidence>
<dbReference type="Proteomes" id="UP000324797">
    <property type="component" value="Unassembled WGS sequence"/>
</dbReference>
<sequence length="411" mass="45557">MFRYGVRAYISFRRRTSFFKIAHKEFEREMRQFYSVQYLRAIAALSVVYHHAASKAGLPTFASAAGVDVFFVISGFIMWTVTENREQTPGQFLWHRVARIVPTYWLYTFLLLAMVSAGLTQQTGITFGHMLGSLFFIPCHSPDGQPYPVLYQGWTLNYEMFFYLLFSVALLAGKTIRLIAILTTLSLLTLIGTLISSENVIVRTYTNPILVEFGFGLLLGYSTKRVDIGRTLSRSLVATGILGFALVSVATIDQPRLLSWGVPAALLVFGGVFYETSGNVVQLRIPRILGDASYSIYLAHTFVVSALFRVVGQNRYGFVIAAVVASAIVGVISYWLIEKLLLKLARRKIVFPFVTKAQARTNLIAVSSPEGIALQMAFVRSPPQSERGLGSRGGPMGRGSRPSNGNQPFGQ</sequence>
<evidence type="ECO:0000313" key="5">
    <source>
        <dbReference type="Proteomes" id="UP000324797"/>
    </source>
</evidence>
<keyword evidence="2" id="KW-0812">Transmembrane</keyword>
<dbReference type="PANTHER" id="PTHR23028:SF131">
    <property type="entry name" value="BLR2367 PROTEIN"/>
    <property type="match status" value="1"/>
</dbReference>
<evidence type="ECO:0000256" key="2">
    <source>
        <dbReference type="SAM" id="Phobius"/>
    </source>
</evidence>
<feature type="transmembrane region" description="Helical" evidence="2">
    <location>
        <begin position="257"/>
        <end position="274"/>
    </location>
</feature>
<feature type="transmembrane region" description="Helical" evidence="2">
    <location>
        <begin position="178"/>
        <end position="195"/>
    </location>
</feature>
<feature type="transmembrane region" description="Helical" evidence="2">
    <location>
        <begin position="294"/>
        <end position="312"/>
    </location>
</feature>
<protein>
    <submittedName>
        <fullName evidence="4">Acyltransferase</fullName>
    </submittedName>
</protein>
<feature type="transmembrane region" description="Helical" evidence="2">
    <location>
        <begin position="103"/>
        <end position="131"/>
    </location>
</feature>
<dbReference type="PANTHER" id="PTHR23028">
    <property type="entry name" value="ACETYLTRANSFERASE"/>
    <property type="match status" value="1"/>
</dbReference>